<keyword evidence="4 7" id="KW-0547">Nucleotide-binding</keyword>
<proteinExistence type="inferred from homology"/>
<feature type="binding site" evidence="7">
    <location>
        <position position="393"/>
    </location>
    <ligand>
        <name>Mg(2+)</name>
        <dbReference type="ChEBI" id="CHEBI:18420"/>
    </ligand>
</feature>
<dbReference type="PROSITE" id="PS01075">
    <property type="entry name" value="ACETATE_KINASE_1"/>
    <property type="match status" value="1"/>
</dbReference>
<evidence type="ECO:0000256" key="3">
    <source>
        <dbReference type="ARBA" id="ARBA00022679"/>
    </source>
</evidence>
<dbReference type="PANTHER" id="PTHR21060">
    <property type="entry name" value="ACETATE KINASE"/>
    <property type="match status" value="1"/>
</dbReference>
<dbReference type="HAMAP" id="MF_00020">
    <property type="entry name" value="Acetate_kinase"/>
    <property type="match status" value="1"/>
</dbReference>
<dbReference type="RefSeq" id="WP_264841572.1">
    <property type="nucleotide sequence ID" value="NZ_AP025628.1"/>
</dbReference>
<keyword evidence="5 7" id="KW-0418">Kinase</keyword>
<dbReference type="Pfam" id="PF00871">
    <property type="entry name" value="Acetate_kinase"/>
    <property type="match status" value="1"/>
</dbReference>
<evidence type="ECO:0000256" key="5">
    <source>
        <dbReference type="ARBA" id="ARBA00022777"/>
    </source>
</evidence>
<dbReference type="CDD" id="cd24010">
    <property type="entry name" value="ASKHA_NBD_AcK_PK"/>
    <property type="match status" value="1"/>
</dbReference>
<reference evidence="9" key="1">
    <citation type="submission" date="2022-03" db="EMBL/GenBank/DDBJ databases">
        <title>Complete genome sequence of Caldinitratiruptor microaerophilus.</title>
        <authorList>
            <person name="Mukaiyama R."/>
            <person name="Nishiyama T."/>
            <person name="Ueda K."/>
        </authorList>
    </citation>
    <scope>NUCLEOTIDE SEQUENCE</scope>
    <source>
        <strain evidence="9">JCM 16183</strain>
    </source>
</reference>
<feature type="active site" description="Proton donor/acceptor" evidence="7">
    <location>
        <position position="156"/>
    </location>
</feature>
<comment type="similarity">
    <text evidence="1 7 8">Belongs to the acetokinase family.</text>
</comment>
<feature type="binding site" evidence="7">
    <location>
        <position position="7"/>
    </location>
    <ligand>
        <name>Mg(2+)</name>
        <dbReference type="ChEBI" id="CHEBI:18420"/>
    </ligand>
</feature>
<dbReference type="GO" id="GO:0006083">
    <property type="term" value="P:acetate metabolic process"/>
    <property type="evidence" value="ECO:0007669"/>
    <property type="project" value="TreeGrafter"/>
</dbReference>
<feature type="binding site" evidence="7">
    <location>
        <begin position="292"/>
        <end position="294"/>
    </location>
    <ligand>
        <name>ATP</name>
        <dbReference type="ChEBI" id="CHEBI:30616"/>
    </ligand>
</feature>
<gene>
    <name evidence="7" type="primary">ackA</name>
    <name evidence="9" type="ORF">caldi_19750</name>
</gene>
<protein>
    <recommendedName>
        <fullName evidence="7">Acetate kinase</fullName>
        <ecNumber evidence="7">2.7.2.1</ecNumber>
    </recommendedName>
    <alternativeName>
        <fullName evidence="7">Acetokinase</fullName>
    </alternativeName>
</protein>
<comment type="subunit">
    <text evidence="7">Homodimer.</text>
</comment>
<evidence type="ECO:0000256" key="8">
    <source>
        <dbReference type="RuleBase" id="RU003835"/>
    </source>
</evidence>
<evidence type="ECO:0000256" key="2">
    <source>
        <dbReference type="ARBA" id="ARBA00022490"/>
    </source>
</evidence>
<dbReference type="PRINTS" id="PR00471">
    <property type="entry name" value="ACETATEKNASE"/>
</dbReference>
<dbReference type="InterPro" id="IPR043129">
    <property type="entry name" value="ATPase_NBD"/>
</dbReference>
<accession>A0AA35CKC7</accession>
<dbReference type="InterPro" id="IPR004372">
    <property type="entry name" value="Ac/propionate_kinase"/>
</dbReference>
<evidence type="ECO:0000313" key="10">
    <source>
        <dbReference type="Proteomes" id="UP001163687"/>
    </source>
</evidence>
<feature type="binding site" evidence="7">
    <location>
        <begin position="217"/>
        <end position="221"/>
    </location>
    <ligand>
        <name>ATP</name>
        <dbReference type="ChEBI" id="CHEBI:30616"/>
    </ligand>
</feature>
<dbReference type="InterPro" id="IPR023865">
    <property type="entry name" value="Aliphatic_acid_kinase_CS"/>
</dbReference>
<evidence type="ECO:0000256" key="1">
    <source>
        <dbReference type="ARBA" id="ARBA00008748"/>
    </source>
</evidence>
<dbReference type="KEGG" id="cmic:caldi_19750"/>
<keyword evidence="7" id="KW-0460">Magnesium</keyword>
<organism evidence="9 10">
    <name type="scientific">Caldinitratiruptor microaerophilus</name>
    <dbReference type="NCBI Taxonomy" id="671077"/>
    <lineage>
        <taxon>Bacteria</taxon>
        <taxon>Bacillati</taxon>
        <taxon>Bacillota</taxon>
        <taxon>Clostridia</taxon>
        <taxon>Eubacteriales</taxon>
        <taxon>Symbiobacteriaceae</taxon>
        <taxon>Caldinitratiruptor</taxon>
    </lineage>
</organism>
<comment type="pathway">
    <text evidence="7">Metabolic intermediate biosynthesis; acetyl-CoA biosynthesis; acetyl-CoA from acetate: step 1/2.</text>
</comment>
<dbReference type="EMBL" id="AP025628">
    <property type="protein sequence ID" value="BDG60885.1"/>
    <property type="molecule type" value="Genomic_DNA"/>
</dbReference>
<dbReference type="SUPFAM" id="SSF53067">
    <property type="entry name" value="Actin-like ATPase domain"/>
    <property type="match status" value="2"/>
</dbReference>
<evidence type="ECO:0000256" key="7">
    <source>
        <dbReference type="HAMAP-Rule" id="MF_00020"/>
    </source>
</evidence>
<comment type="subcellular location">
    <subcellularLocation>
        <location evidence="7">Cytoplasm</location>
    </subcellularLocation>
</comment>
<dbReference type="GO" id="GO:0005524">
    <property type="term" value="F:ATP binding"/>
    <property type="evidence" value="ECO:0007669"/>
    <property type="project" value="UniProtKB-KW"/>
</dbReference>
<feature type="binding site" evidence="7">
    <location>
        <begin position="340"/>
        <end position="344"/>
    </location>
    <ligand>
        <name>ATP</name>
        <dbReference type="ChEBI" id="CHEBI:30616"/>
    </ligand>
</feature>
<feature type="binding site" evidence="7">
    <location>
        <position position="14"/>
    </location>
    <ligand>
        <name>ATP</name>
        <dbReference type="ChEBI" id="CHEBI:30616"/>
    </ligand>
</feature>
<dbReference type="Gene3D" id="3.30.420.40">
    <property type="match status" value="2"/>
</dbReference>
<dbReference type="PIRSF" id="PIRSF000722">
    <property type="entry name" value="Acetate_prop_kin"/>
    <property type="match status" value="1"/>
</dbReference>
<dbReference type="PANTHER" id="PTHR21060:SF15">
    <property type="entry name" value="ACETATE KINASE-RELATED"/>
    <property type="match status" value="1"/>
</dbReference>
<feature type="site" description="Transition state stabilizer" evidence="7">
    <location>
        <position position="188"/>
    </location>
</feature>
<keyword evidence="10" id="KW-1185">Reference proteome</keyword>
<evidence type="ECO:0000256" key="4">
    <source>
        <dbReference type="ARBA" id="ARBA00022741"/>
    </source>
</evidence>
<name>A0AA35CKC7_9FIRM</name>
<dbReference type="EC" id="2.7.2.1" evidence="7"/>
<dbReference type="GO" id="GO:0000287">
    <property type="term" value="F:magnesium ion binding"/>
    <property type="evidence" value="ECO:0007669"/>
    <property type="project" value="UniProtKB-UniRule"/>
</dbReference>
<dbReference type="GO" id="GO:0008776">
    <property type="term" value="F:acetate kinase activity"/>
    <property type="evidence" value="ECO:0007669"/>
    <property type="project" value="UniProtKB-UniRule"/>
</dbReference>
<feature type="binding site" evidence="7">
    <location>
        <position position="99"/>
    </location>
    <ligand>
        <name>substrate</name>
    </ligand>
</feature>
<keyword evidence="3 7" id="KW-0808">Transferase</keyword>
<keyword evidence="2 7" id="KW-0963">Cytoplasm</keyword>
<comment type="cofactor">
    <cofactor evidence="7">
        <name>Mg(2+)</name>
        <dbReference type="ChEBI" id="CHEBI:18420"/>
    </cofactor>
    <cofactor evidence="7">
        <name>Mn(2+)</name>
        <dbReference type="ChEBI" id="CHEBI:29035"/>
    </cofactor>
    <text evidence="7">Mg(2+). Can also accept Mn(2+).</text>
</comment>
<dbReference type="PROSITE" id="PS01076">
    <property type="entry name" value="ACETATE_KINASE_2"/>
    <property type="match status" value="1"/>
</dbReference>
<keyword evidence="6 7" id="KW-0067">ATP-binding</keyword>
<dbReference type="InterPro" id="IPR000890">
    <property type="entry name" value="Aliphatic_acid_kin_short-chain"/>
</dbReference>
<comment type="function">
    <text evidence="7">Catalyzes the formation of acetyl phosphate from acetate and ATP. Can also catalyze the reverse reaction.</text>
</comment>
<sequence>MKVLVINSGSSTIKYQLIEMDTEQAVAAGRVERIGYDDAQHQHLVAPGVLPHKPDGYEFREVAPVLDHTAAIRRVLAALTHREIGVVRDATEIAAVGHRVVHGGEKLTRSVRVTEEVKREIRATFDLAPLHNPANLLGIEATESLLPGVPQVAVFDTAFHATMPRVAYLYALPYVIYKRHRVRRYGFHGTSHRYVSRRLGELLGRPSLEGLNVVTCHLGNGASVCAVKDGRSVDTSMGFTPLEGLIMGTRSGDVDPGALPYIMAREELTPAELNSMLNKHSGLLGISGISGDFREIEEEMERGDSRAREAFEMFEYRLRKYIGGYAAAMGGLDAIVFTGGIGENSWRLRGAIVRNLAFLGLELDEDANVAGRGERRITTEGSRASAWVIPTNEELVIARDTLATVQEAEPAAIPGR</sequence>
<evidence type="ECO:0000313" key="9">
    <source>
        <dbReference type="EMBL" id="BDG60885.1"/>
    </source>
</evidence>
<dbReference type="NCBIfam" id="TIGR00016">
    <property type="entry name" value="ackA"/>
    <property type="match status" value="1"/>
</dbReference>
<dbReference type="AlphaFoldDB" id="A0AA35CKC7"/>
<dbReference type="GO" id="GO:0006085">
    <property type="term" value="P:acetyl-CoA biosynthetic process"/>
    <property type="evidence" value="ECO:0007669"/>
    <property type="project" value="UniProtKB-UniRule"/>
</dbReference>
<dbReference type="Proteomes" id="UP001163687">
    <property type="component" value="Chromosome"/>
</dbReference>
<feature type="site" description="Transition state stabilizer" evidence="7">
    <location>
        <position position="250"/>
    </location>
</feature>
<comment type="catalytic activity">
    <reaction evidence="7">
        <text>acetate + ATP = acetyl phosphate + ADP</text>
        <dbReference type="Rhea" id="RHEA:11352"/>
        <dbReference type="ChEBI" id="CHEBI:22191"/>
        <dbReference type="ChEBI" id="CHEBI:30089"/>
        <dbReference type="ChEBI" id="CHEBI:30616"/>
        <dbReference type="ChEBI" id="CHEBI:456216"/>
        <dbReference type="EC" id="2.7.2.1"/>
    </reaction>
</comment>
<evidence type="ECO:0000256" key="6">
    <source>
        <dbReference type="ARBA" id="ARBA00022840"/>
    </source>
</evidence>
<keyword evidence="7" id="KW-0479">Metal-binding</keyword>
<dbReference type="GO" id="GO:0005737">
    <property type="term" value="C:cytoplasm"/>
    <property type="evidence" value="ECO:0007669"/>
    <property type="project" value="UniProtKB-SubCell"/>
</dbReference>